<evidence type="ECO:0000256" key="1">
    <source>
        <dbReference type="SAM" id="MobiDB-lite"/>
    </source>
</evidence>
<gene>
    <name evidence="2" type="ORF">CWE13_10655</name>
</gene>
<dbReference type="Proteomes" id="UP000286934">
    <property type="component" value="Unassembled WGS sequence"/>
</dbReference>
<feature type="region of interest" description="Disordered" evidence="1">
    <location>
        <begin position="271"/>
        <end position="306"/>
    </location>
</feature>
<dbReference type="Pfam" id="PF06564">
    <property type="entry name" value="CBP_BcsQ"/>
    <property type="match status" value="1"/>
</dbReference>
<evidence type="ECO:0000313" key="2">
    <source>
        <dbReference type="EMBL" id="RUO35994.1"/>
    </source>
</evidence>
<evidence type="ECO:0008006" key="4">
    <source>
        <dbReference type="Google" id="ProtNLM"/>
    </source>
</evidence>
<dbReference type="Gene3D" id="3.40.50.300">
    <property type="entry name" value="P-loop containing nucleotide triphosphate hydrolases"/>
    <property type="match status" value="1"/>
</dbReference>
<keyword evidence="3" id="KW-1185">Reference proteome</keyword>
<protein>
    <recommendedName>
        <fullName evidence="4">Cellulose synthase operon protein YhjQ</fullName>
    </recommendedName>
</protein>
<proteinExistence type="predicted"/>
<dbReference type="InterPro" id="IPR027417">
    <property type="entry name" value="P-loop_NTPase"/>
</dbReference>
<comment type="caution">
    <text evidence="2">The sequence shown here is derived from an EMBL/GenBank/DDBJ whole genome shotgun (WGS) entry which is preliminary data.</text>
</comment>
<dbReference type="SUPFAM" id="SSF52540">
    <property type="entry name" value="P-loop containing nucleoside triphosphate hydrolases"/>
    <property type="match status" value="1"/>
</dbReference>
<reference evidence="3" key="1">
    <citation type="journal article" date="2018" name="Front. Microbiol.">
        <title>Genome-Based Analysis Reveals the Taxonomy and Diversity of the Family Idiomarinaceae.</title>
        <authorList>
            <person name="Liu Y."/>
            <person name="Lai Q."/>
            <person name="Shao Z."/>
        </authorList>
    </citation>
    <scope>NUCLEOTIDE SEQUENCE [LARGE SCALE GENOMIC DNA]</scope>
    <source>
        <strain evidence="3">AIS</strain>
    </source>
</reference>
<evidence type="ECO:0000313" key="3">
    <source>
        <dbReference type="Proteomes" id="UP000286934"/>
    </source>
</evidence>
<accession>A0A432WQD2</accession>
<dbReference type="AlphaFoldDB" id="A0A432WQD2"/>
<sequence>MVPQKLIVLRSLNMNIIGVESVVGGSGGTSVVAEYAAALNDMGLRTIALDLNPENQLGLHFGLSLSESAGVSQIDQASSNILDVLFESVDGYPFIPFGYVPEVEWPVAIETLAERLSSLLKPILSTPDRVMVIDVSRSAFPLRDWVYRHADVMLNVIQPEPRAMPALIRYSEHQRRLQVAANCRSLVMFNAVAPHLDLSRDTLELLRSQITADAQCPILIHRDQHIPEAFASQKPVRSLTASAQSNRDFDALALWTVSYLNSDGFSADAEDALSGAKGSFPTAEGSSQKAEGSFPGAEGSNNGAIK</sequence>
<name>A0A432WQD2_9GAMM</name>
<dbReference type="InterPro" id="IPR017746">
    <property type="entry name" value="Cellulose_synthase_operon_BcsQ"/>
</dbReference>
<organism evidence="2 3">
    <name type="scientific">Aliidiomarina shirensis</name>
    <dbReference type="NCBI Taxonomy" id="1048642"/>
    <lineage>
        <taxon>Bacteria</taxon>
        <taxon>Pseudomonadati</taxon>
        <taxon>Pseudomonadota</taxon>
        <taxon>Gammaproteobacteria</taxon>
        <taxon>Alteromonadales</taxon>
        <taxon>Idiomarinaceae</taxon>
        <taxon>Aliidiomarina</taxon>
    </lineage>
</organism>
<dbReference type="EMBL" id="PIPP01000005">
    <property type="protein sequence ID" value="RUO35994.1"/>
    <property type="molecule type" value="Genomic_DNA"/>
</dbReference>